<feature type="transmembrane region" description="Helical" evidence="7">
    <location>
        <begin position="185"/>
        <end position="206"/>
    </location>
</feature>
<feature type="transmembrane region" description="Helical" evidence="7">
    <location>
        <begin position="43"/>
        <end position="63"/>
    </location>
</feature>
<dbReference type="OrthoDB" id="65129at2"/>
<comment type="similarity">
    <text evidence="2">Belongs to the acyltransferase 3 family.</text>
</comment>
<reference evidence="9 10" key="1">
    <citation type="submission" date="2017-10" db="EMBL/GenBank/DDBJ databases">
        <title>Bacillus sp. nov., a halophilic bacterium isolated from a Yangshapao Lake.</title>
        <authorList>
            <person name="Wang H."/>
        </authorList>
    </citation>
    <scope>NUCLEOTIDE SEQUENCE [LARGE SCALE GENOMIC DNA]</scope>
    <source>
        <strain evidence="9 10">YSP-3</strain>
    </source>
</reference>
<dbReference type="AlphaFoldDB" id="A0A2W0HTQ4"/>
<evidence type="ECO:0000313" key="10">
    <source>
        <dbReference type="Proteomes" id="UP000248066"/>
    </source>
</evidence>
<evidence type="ECO:0000256" key="2">
    <source>
        <dbReference type="ARBA" id="ARBA00007400"/>
    </source>
</evidence>
<comment type="subcellular location">
    <subcellularLocation>
        <location evidence="1">Cell membrane</location>
        <topology evidence="1">Multi-pass membrane protein</topology>
    </subcellularLocation>
</comment>
<dbReference type="EMBL" id="PDOF01000002">
    <property type="protein sequence ID" value="PYZ96988.1"/>
    <property type="molecule type" value="Genomic_DNA"/>
</dbReference>
<sequence>MRTKIIEEAYWLRAVACLAVVVTHAVNTTLSQYEGSLSQFQEYLLILTRFIFFFGTPAFVFISEMLLARAYQNGLPDDFFRKRVKFLLIPFAVMGIVFAVIENPSGTAMQNILLNLFAGGYTGYFILIIFQFYVLHYFLADYMKKWRPMRVIAVAFVLNVAYLAFFNLAPAPAGTVGDYIWTRGYWLPFAGWIFYFALGYYCGLYFETVREKIRENLKLLFTVPAVSLVLLTILVRSETITEVSSKRIDMLLFTAAMIMIIIYFASKMKRAPGPVLFISRYSFNIYLLHKVFLYYLPHNPAMDPLVYFVLAFVYAVAMSIVAAKLLSFLHLSQYVIGKPLPVPARQ</sequence>
<name>A0A2W0HTQ4_9BACI</name>
<gene>
    <name evidence="9" type="ORF">CR205_11735</name>
</gene>
<comment type="caution">
    <text evidence="9">The sequence shown here is derived from an EMBL/GenBank/DDBJ whole genome shotgun (WGS) entry which is preliminary data.</text>
</comment>
<feature type="transmembrane region" description="Helical" evidence="7">
    <location>
        <begin position="248"/>
        <end position="265"/>
    </location>
</feature>
<evidence type="ECO:0000256" key="6">
    <source>
        <dbReference type="ARBA" id="ARBA00023136"/>
    </source>
</evidence>
<evidence type="ECO:0000313" key="9">
    <source>
        <dbReference type="EMBL" id="PYZ96988.1"/>
    </source>
</evidence>
<dbReference type="InterPro" id="IPR002656">
    <property type="entry name" value="Acyl_transf_3_dom"/>
</dbReference>
<keyword evidence="4 7" id="KW-0812">Transmembrane</keyword>
<dbReference type="Proteomes" id="UP000248066">
    <property type="component" value="Unassembled WGS sequence"/>
</dbReference>
<feature type="transmembrane region" description="Helical" evidence="7">
    <location>
        <begin position="277"/>
        <end position="296"/>
    </location>
</feature>
<evidence type="ECO:0000256" key="4">
    <source>
        <dbReference type="ARBA" id="ARBA00022692"/>
    </source>
</evidence>
<protein>
    <submittedName>
        <fullName evidence="9">Adhesin</fullName>
    </submittedName>
</protein>
<proteinExistence type="inferred from homology"/>
<keyword evidence="10" id="KW-1185">Reference proteome</keyword>
<keyword evidence="3" id="KW-1003">Cell membrane</keyword>
<keyword evidence="6 7" id="KW-0472">Membrane</keyword>
<feature type="domain" description="Acyltransferase 3" evidence="8">
    <location>
        <begin position="11"/>
        <end position="323"/>
    </location>
</feature>
<feature type="transmembrane region" description="Helical" evidence="7">
    <location>
        <begin position="12"/>
        <end position="31"/>
    </location>
</feature>
<dbReference type="GO" id="GO:0005886">
    <property type="term" value="C:plasma membrane"/>
    <property type="evidence" value="ECO:0007669"/>
    <property type="project" value="UniProtKB-SubCell"/>
</dbReference>
<evidence type="ECO:0000256" key="5">
    <source>
        <dbReference type="ARBA" id="ARBA00022989"/>
    </source>
</evidence>
<accession>A0A2W0HTQ4</accession>
<dbReference type="PANTHER" id="PTHR40074">
    <property type="entry name" value="O-ACETYLTRANSFERASE WECH"/>
    <property type="match status" value="1"/>
</dbReference>
<dbReference type="GO" id="GO:0016413">
    <property type="term" value="F:O-acetyltransferase activity"/>
    <property type="evidence" value="ECO:0007669"/>
    <property type="project" value="TreeGrafter"/>
</dbReference>
<feature type="transmembrane region" description="Helical" evidence="7">
    <location>
        <begin position="151"/>
        <end position="173"/>
    </location>
</feature>
<feature type="transmembrane region" description="Helical" evidence="7">
    <location>
        <begin position="218"/>
        <end position="236"/>
    </location>
</feature>
<dbReference type="GO" id="GO:0009246">
    <property type="term" value="P:enterobacterial common antigen biosynthetic process"/>
    <property type="evidence" value="ECO:0007669"/>
    <property type="project" value="TreeGrafter"/>
</dbReference>
<evidence type="ECO:0000256" key="1">
    <source>
        <dbReference type="ARBA" id="ARBA00004651"/>
    </source>
</evidence>
<feature type="transmembrane region" description="Helical" evidence="7">
    <location>
        <begin position="84"/>
        <end position="101"/>
    </location>
</feature>
<dbReference type="PANTHER" id="PTHR40074:SF2">
    <property type="entry name" value="O-ACETYLTRANSFERASE WECH"/>
    <property type="match status" value="1"/>
</dbReference>
<feature type="transmembrane region" description="Helical" evidence="7">
    <location>
        <begin position="308"/>
        <end position="329"/>
    </location>
</feature>
<keyword evidence="5 7" id="KW-1133">Transmembrane helix</keyword>
<dbReference type="Pfam" id="PF01757">
    <property type="entry name" value="Acyl_transf_3"/>
    <property type="match status" value="1"/>
</dbReference>
<evidence type="ECO:0000259" key="8">
    <source>
        <dbReference type="Pfam" id="PF01757"/>
    </source>
</evidence>
<feature type="transmembrane region" description="Helical" evidence="7">
    <location>
        <begin position="121"/>
        <end position="139"/>
    </location>
</feature>
<evidence type="ECO:0000256" key="3">
    <source>
        <dbReference type="ARBA" id="ARBA00022475"/>
    </source>
</evidence>
<evidence type="ECO:0000256" key="7">
    <source>
        <dbReference type="SAM" id="Phobius"/>
    </source>
</evidence>
<organism evidence="9 10">
    <name type="scientific">Alteribacter lacisalsi</name>
    <dbReference type="NCBI Taxonomy" id="2045244"/>
    <lineage>
        <taxon>Bacteria</taxon>
        <taxon>Bacillati</taxon>
        <taxon>Bacillota</taxon>
        <taxon>Bacilli</taxon>
        <taxon>Bacillales</taxon>
        <taxon>Bacillaceae</taxon>
        <taxon>Alteribacter</taxon>
    </lineage>
</organism>